<name>A0A1J1IDG3_9DIPT</name>
<dbReference type="EMBL" id="CVRI01000045">
    <property type="protein sequence ID" value="CRK97022.1"/>
    <property type="molecule type" value="Genomic_DNA"/>
</dbReference>
<dbReference type="AlphaFoldDB" id="A0A1J1IDG3"/>
<reference evidence="1 2" key="1">
    <citation type="submission" date="2015-04" db="EMBL/GenBank/DDBJ databases">
        <authorList>
            <person name="Syromyatnikov M.Y."/>
            <person name="Popov V.N."/>
        </authorList>
    </citation>
    <scope>NUCLEOTIDE SEQUENCE [LARGE SCALE GENOMIC DNA]</scope>
</reference>
<organism evidence="1 2">
    <name type="scientific">Clunio marinus</name>
    <dbReference type="NCBI Taxonomy" id="568069"/>
    <lineage>
        <taxon>Eukaryota</taxon>
        <taxon>Metazoa</taxon>
        <taxon>Ecdysozoa</taxon>
        <taxon>Arthropoda</taxon>
        <taxon>Hexapoda</taxon>
        <taxon>Insecta</taxon>
        <taxon>Pterygota</taxon>
        <taxon>Neoptera</taxon>
        <taxon>Endopterygota</taxon>
        <taxon>Diptera</taxon>
        <taxon>Nematocera</taxon>
        <taxon>Chironomoidea</taxon>
        <taxon>Chironomidae</taxon>
        <taxon>Clunio</taxon>
    </lineage>
</organism>
<evidence type="ECO:0000313" key="2">
    <source>
        <dbReference type="Proteomes" id="UP000183832"/>
    </source>
</evidence>
<sequence length="71" mass="8440">MRKWKEDCDGNPRNKRSLKVKDKLRMISRAHVFCEKEFLSNVDEDDSCDSQVTKRQISSNFCFNDIRDVII</sequence>
<evidence type="ECO:0000313" key="1">
    <source>
        <dbReference type="EMBL" id="CRK97022.1"/>
    </source>
</evidence>
<protein>
    <submittedName>
        <fullName evidence="1">CLUMA_CG010368, isoform A</fullName>
    </submittedName>
</protein>
<keyword evidence="2" id="KW-1185">Reference proteome</keyword>
<gene>
    <name evidence="1" type="ORF">CLUMA_CG010368</name>
</gene>
<dbReference type="Proteomes" id="UP000183832">
    <property type="component" value="Unassembled WGS sequence"/>
</dbReference>
<accession>A0A1J1IDG3</accession>
<proteinExistence type="predicted"/>